<dbReference type="OrthoDB" id="1399756at2759"/>
<organism evidence="1 2">
    <name type="scientific">Mucuna pruriens</name>
    <name type="common">Velvet bean</name>
    <name type="synonym">Dolichos pruriens</name>
    <dbReference type="NCBI Taxonomy" id="157652"/>
    <lineage>
        <taxon>Eukaryota</taxon>
        <taxon>Viridiplantae</taxon>
        <taxon>Streptophyta</taxon>
        <taxon>Embryophyta</taxon>
        <taxon>Tracheophyta</taxon>
        <taxon>Spermatophyta</taxon>
        <taxon>Magnoliopsida</taxon>
        <taxon>eudicotyledons</taxon>
        <taxon>Gunneridae</taxon>
        <taxon>Pentapetalae</taxon>
        <taxon>rosids</taxon>
        <taxon>fabids</taxon>
        <taxon>Fabales</taxon>
        <taxon>Fabaceae</taxon>
        <taxon>Papilionoideae</taxon>
        <taxon>50 kb inversion clade</taxon>
        <taxon>NPAAA clade</taxon>
        <taxon>indigoferoid/millettioid clade</taxon>
        <taxon>Phaseoleae</taxon>
        <taxon>Mucuna</taxon>
    </lineage>
</organism>
<comment type="caution">
    <text evidence="1">The sequence shown here is derived from an EMBL/GenBank/DDBJ whole genome shotgun (WGS) entry which is preliminary data.</text>
</comment>
<protein>
    <recommendedName>
        <fullName evidence="3">DUF4283 domain-containing protein</fullName>
    </recommendedName>
</protein>
<dbReference type="AlphaFoldDB" id="A0A371EJU0"/>
<reference evidence="1" key="1">
    <citation type="submission" date="2018-05" db="EMBL/GenBank/DDBJ databases">
        <title>Draft genome of Mucuna pruriens seed.</title>
        <authorList>
            <person name="Nnadi N.E."/>
            <person name="Vos R."/>
            <person name="Hasami M.H."/>
            <person name="Devisetty U.K."/>
            <person name="Aguiy J.C."/>
        </authorList>
    </citation>
    <scope>NUCLEOTIDE SEQUENCE [LARGE SCALE GENOMIC DNA]</scope>
    <source>
        <strain evidence="1">JCA_2017</strain>
    </source>
</reference>
<evidence type="ECO:0000313" key="1">
    <source>
        <dbReference type="EMBL" id="RDX66266.1"/>
    </source>
</evidence>
<dbReference type="EMBL" id="QJKJ01013519">
    <property type="protein sequence ID" value="RDX66266.1"/>
    <property type="molecule type" value="Genomic_DNA"/>
</dbReference>
<feature type="non-terminal residue" evidence="1">
    <location>
        <position position="93"/>
    </location>
</feature>
<sequence length="93" mass="11088">MFVIKLFKKNIRYPIVVSKLKAMWKLQQGFDLRDIGHSYFIIKFDSREYVEGYEQVCFLRTDMMFYGESFILGLAYLFGKPVKVVINTLHINH</sequence>
<accession>A0A371EJU0</accession>
<gene>
    <name evidence="1" type="ORF">CR513_54984</name>
</gene>
<evidence type="ECO:0000313" key="2">
    <source>
        <dbReference type="Proteomes" id="UP000257109"/>
    </source>
</evidence>
<proteinExistence type="predicted"/>
<keyword evidence="2" id="KW-1185">Reference proteome</keyword>
<name>A0A371EJU0_MUCPR</name>
<evidence type="ECO:0008006" key="3">
    <source>
        <dbReference type="Google" id="ProtNLM"/>
    </source>
</evidence>
<dbReference type="Proteomes" id="UP000257109">
    <property type="component" value="Unassembled WGS sequence"/>
</dbReference>